<organism evidence="2 3">
    <name type="scientific">Ridgeia piscesae</name>
    <name type="common">Tubeworm</name>
    <dbReference type="NCBI Taxonomy" id="27915"/>
    <lineage>
        <taxon>Eukaryota</taxon>
        <taxon>Metazoa</taxon>
        <taxon>Spiralia</taxon>
        <taxon>Lophotrochozoa</taxon>
        <taxon>Annelida</taxon>
        <taxon>Polychaeta</taxon>
        <taxon>Sedentaria</taxon>
        <taxon>Canalipalpata</taxon>
        <taxon>Sabellida</taxon>
        <taxon>Siboglinidae</taxon>
        <taxon>Ridgeia</taxon>
    </lineage>
</organism>
<feature type="coiled-coil region" evidence="1">
    <location>
        <begin position="4"/>
        <end position="38"/>
    </location>
</feature>
<reference evidence="2" key="1">
    <citation type="journal article" date="2023" name="Mol. Biol. Evol.">
        <title>Third-Generation Sequencing Reveals the Adaptive Role of the Epigenome in Three Deep-Sea Polychaetes.</title>
        <authorList>
            <person name="Perez M."/>
            <person name="Aroh O."/>
            <person name="Sun Y."/>
            <person name="Lan Y."/>
            <person name="Juniper S.K."/>
            <person name="Young C.R."/>
            <person name="Angers B."/>
            <person name="Qian P.Y."/>
        </authorList>
    </citation>
    <scope>NUCLEOTIDE SEQUENCE</scope>
    <source>
        <strain evidence="2">R07B-5</strain>
    </source>
</reference>
<accession>A0AAD9UET2</accession>
<dbReference type="Proteomes" id="UP001209878">
    <property type="component" value="Unassembled WGS sequence"/>
</dbReference>
<keyword evidence="3" id="KW-1185">Reference proteome</keyword>
<evidence type="ECO:0000313" key="2">
    <source>
        <dbReference type="EMBL" id="KAK2186650.1"/>
    </source>
</evidence>
<name>A0AAD9UET2_RIDPI</name>
<keyword evidence="1" id="KW-0175">Coiled coil</keyword>
<gene>
    <name evidence="2" type="ORF">NP493_194g08007</name>
</gene>
<comment type="caution">
    <text evidence="2">The sequence shown here is derived from an EMBL/GenBank/DDBJ whole genome shotgun (WGS) entry which is preliminary data.</text>
</comment>
<evidence type="ECO:0000313" key="3">
    <source>
        <dbReference type="Proteomes" id="UP001209878"/>
    </source>
</evidence>
<dbReference type="EMBL" id="JAODUO010000194">
    <property type="protein sequence ID" value="KAK2186650.1"/>
    <property type="molecule type" value="Genomic_DNA"/>
</dbReference>
<evidence type="ECO:0000256" key="1">
    <source>
        <dbReference type="SAM" id="Coils"/>
    </source>
</evidence>
<dbReference type="AlphaFoldDB" id="A0AAD9UET2"/>
<sequence>MSLVTQYNTAMEELMEQAKVAETRLRGRQEEHQALQKQLDDVMYTMAQQGYTKMIDANGNSIDLTTKNGTPLQLKGGVGSASKEDTERYLATIASQEDAITSLHEECNSLRPQIGVAGKKVAQLEHMLQVGGSL</sequence>
<protein>
    <submittedName>
        <fullName evidence="2">Uncharacterized protein</fullName>
    </submittedName>
</protein>
<proteinExistence type="predicted"/>